<sequence length="118" mass="13364">MVRARPLEEKTEAIFIYAEVGRNFHQAERVFNKRYPDNPICRKYLRELVTKFQTTGSLSRQKGSGRKSISEDKQIEIVGSVVNNPQQSTAALAGDCDVAISTVMYINLNSINFPDLRI</sequence>
<keyword evidence="3" id="KW-1185">Reference proteome</keyword>
<dbReference type="AlphaFoldDB" id="A0A9P0BGR0"/>
<gene>
    <name evidence="2" type="ORF">MELIAE_LOCUS12018</name>
</gene>
<name>A0A9P0BGR0_BRAAE</name>
<dbReference type="Pfam" id="PF16087">
    <property type="entry name" value="DUF4817"/>
    <property type="match status" value="1"/>
</dbReference>
<dbReference type="InterPro" id="IPR032135">
    <property type="entry name" value="DUF4817"/>
</dbReference>
<evidence type="ECO:0000313" key="3">
    <source>
        <dbReference type="Proteomes" id="UP001154078"/>
    </source>
</evidence>
<evidence type="ECO:0000313" key="2">
    <source>
        <dbReference type="EMBL" id="CAH0563011.1"/>
    </source>
</evidence>
<dbReference type="EMBL" id="OV121139">
    <property type="protein sequence ID" value="CAH0563011.1"/>
    <property type="molecule type" value="Genomic_DNA"/>
</dbReference>
<proteinExistence type="predicted"/>
<reference evidence="2" key="1">
    <citation type="submission" date="2021-12" db="EMBL/GenBank/DDBJ databases">
        <authorList>
            <person name="King R."/>
        </authorList>
    </citation>
    <scope>NUCLEOTIDE SEQUENCE</scope>
</reference>
<dbReference type="OrthoDB" id="6736600at2759"/>
<evidence type="ECO:0000259" key="1">
    <source>
        <dbReference type="Pfam" id="PF16087"/>
    </source>
</evidence>
<feature type="domain" description="DUF4817" evidence="1">
    <location>
        <begin position="7"/>
        <end position="58"/>
    </location>
</feature>
<dbReference type="Proteomes" id="UP001154078">
    <property type="component" value="Chromosome 8"/>
</dbReference>
<protein>
    <recommendedName>
        <fullName evidence="1">DUF4817 domain-containing protein</fullName>
    </recommendedName>
</protein>
<organism evidence="2 3">
    <name type="scientific">Brassicogethes aeneus</name>
    <name type="common">Rape pollen beetle</name>
    <name type="synonym">Meligethes aeneus</name>
    <dbReference type="NCBI Taxonomy" id="1431903"/>
    <lineage>
        <taxon>Eukaryota</taxon>
        <taxon>Metazoa</taxon>
        <taxon>Ecdysozoa</taxon>
        <taxon>Arthropoda</taxon>
        <taxon>Hexapoda</taxon>
        <taxon>Insecta</taxon>
        <taxon>Pterygota</taxon>
        <taxon>Neoptera</taxon>
        <taxon>Endopterygota</taxon>
        <taxon>Coleoptera</taxon>
        <taxon>Polyphaga</taxon>
        <taxon>Cucujiformia</taxon>
        <taxon>Nitidulidae</taxon>
        <taxon>Meligethinae</taxon>
        <taxon>Brassicogethes</taxon>
    </lineage>
</organism>
<accession>A0A9P0BGR0</accession>